<evidence type="ECO:0000313" key="11">
    <source>
        <dbReference type="Proteomes" id="UP000813384"/>
    </source>
</evidence>
<dbReference type="InterPro" id="IPR001944">
    <property type="entry name" value="Glycoside_Hdrlase_35"/>
</dbReference>
<comment type="similarity">
    <text evidence="1 6">Belongs to the glycosyl hydrolase 35 family.</text>
</comment>
<dbReference type="Pfam" id="PF21467">
    <property type="entry name" value="BetaGal_gal-bd"/>
    <property type="match status" value="1"/>
</dbReference>
<accession>A0A9E3ZU91</accession>
<feature type="active site" description="Nucleophile" evidence="4">
    <location>
        <position position="238"/>
    </location>
</feature>
<evidence type="ECO:0000256" key="6">
    <source>
        <dbReference type="RuleBase" id="RU003679"/>
    </source>
</evidence>
<reference evidence="10" key="1">
    <citation type="journal article" date="2021" name="PeerJ">
        <title>Extensive microbial diversity within the chicken gut microbiome revealed by metagenomics and culture.</title>
        <authorList>
            <person name="Gilroy R."/>
            <person name="Ravi A."/>
            <person name="Getino M."/>
            <person name="Pursley I."/>
            <person name="Horton D.L."/>
            <person name="Alikhan N.F."/>
            <person name="Baker D."/>
            <person name="Gharbi K."/>
            <person name="Hall N."/>
            <person name="Watson M."/>
            <person name="Adriaenssens E.M."/>
            <person name="Foster-Nyarko E."/>
            <person name="Jarju S."/>
            <person name="Secka A."/>
            <person name="Antonio M."/>
            <person name="Oren A."/>
            <person name="Chaudhuri R.R."/>
            <person name="La Ragione R."/>
            <person name="Hildebrand F."/>
            <person name="Pallen M.J."/>
        </authorList>
    </citation>
    <scope>NUCLEOTIDE SEQUENCE</scope>
    <source>
        <strain evidence="10">150</strain>
    </source>
</reference>
<dbReference type="Proteomes" id="UP000813384">
    <property type="component" value="Unassembled WGS sequence"/>
</dbReference>
<evidence type="ECO:0000256" key="4">
    <source>
        <dbReference type="PIRSR" id="PIRSR006336-1"/>
    </source>
</evidence>
<name>A0A9E3ZU91_9ENTE</name>
<dbReference type="Gene3D" id="2.60.120.260">
    <property type="entry name" value="Galactose-binding domain-like"/>
    <property type="match status" value="2"/>
</dbReference>
<dbReference type="PROSITE" id="PS01182">
    <property type="entry name" value="GLYCOSYL_HYDROL_F35"/>
    <property type="match status" value="1"/>
</dbReference>
<feature type="domain" description="Glycoside hydrolase 35 catalytic" evidence="7">
    <location>
        <begin position="9"/>
        <end position="328"/>
    </location>
</feature>
<dbReference type="PRINTS" id="PR00742">
    <property type="entry name" value="GLHYDRLASE35"/>
</dbReference>
<comment type="caution">
    <text evidence="10">The sequence shown here is derived from an EMBL/GenBank/DDBJ whole genome shotgun (WGS) entry which is preliminary data.</text>
</comment>
<evidence type="ECO:0000256" key="3">
    <source>
        <dbReference type="ARBA" id="ARBA00023295"/>
    </source>
</evidence>
<evidence type="ECO:0000256" key="1">
    <source>
        <dbReference type="ARBA" id="ARBA00009809"/>
    </source>
</evidence>
<proteinExistence type="inferred from homology"/>
<evidence type="ECO:0000259" key="7">
    <source>
        <dbReference type="Pfam" id="PF01301"/>
    </source>
</evidence>
<dbReference type="FunFam" id="3.20.20.80:FF:000116">
    <property type="entry name" value="Beta-galactosidase 3"/>
    <property type="match status" value="1"/>
</dbReference>
<organism evidence="10 11">
    <name type="scientific">Enterococcus aquimarinus</name>
    <dbReference type="NCBI Taxonomy" id="328396"/>
    <lineage>
        <taxon>Bacteria</taxon>
        <taxon>Bacillati</taxon>
        <taxon>Bacillota</taxon>
        <taxon>Bacilli</taxon>
        <taxon>Lactobacillales</taxon>
        <taxon>Enterococcaceae</taxon>
        <taxon>Enterococcus</taxon>
    </lineage>
</organism>
<dbReference type="InterPro" id="IPR048913">
    <property type="entry name" value="BetaGal_gal-bd"/>
</dbReference>
<dbReference type="SUPFAM" id="SSF51445">
    <property type="entry name" value="(Trans)glycosidases"/>
    <property type="match status" value="1"/>
</dbReference>
<dbReference type="EC" id="3.2.1.23" evidence="5"/>
<gene>
    <name evidence="10" type="ORF">K8V42_03645</name>
</gene>
<dbReference type="InterPro" id="IPR017853">
    <property type="entry name" value="GH"/>
</dbReference>
<dbReference type="AlphaFoldDB" id="A0A9E3ZU91"/>
<evidence type="ECO:0000256" key="5">
    <source>
        <dbReference type="RuleBase" id="RU000675"/>
    </source>
</evidence>
<keyword evidence="2 5" id="KW-0378">Hydrolase</keyword>
<evidence type="ECO:0000313" key="10">
    <source>
        <dbReference type="EMBL" id="MCC9273367.1"/>
    </source>
</evidence>
<dbReference type="Pfam" id="PF01301">
    <property type="entry name" value="Glyco_hydro_35"/>
    <property type="match status" value="1"/>
</dbReference>
<dbReference type="GO" id="GO:0005975">
    <property type="term" value="P:carbohydrate metabolic process"/>
    <property type="evidence" value="ECO:0007669"/>
    <property type="project" value="InterPro"/>
</dbReference>
<comment type="catalytic activity">
    <reaction evidence="5">
        <text>Hydrolysis of terminal non-reducing beta-D-galactose residues in beta-D-galactosides.</text>
        <dbReference type="EC" id="3.2.1.23"/>
    </reaction>
</comment>
<protein>
    <recommendedName>
        <fullName evidence="5">Beta-galactosidase</fullName>
        <ecNumber evidence="5">3.2.1.23</ecNumber>
    </recommendedName>
</protein>
<evidence type="ECO:0000259" key="9">
    <source>
        <dbReference type="Pfam" id="PF21467"/>
    </source>
</evidence>
<sequence>MTTFEIKEEFMLDGEPFKILSGAIHYFRIHPDEWYHSLYNLKALGFNTVETYVPWNMHEKEEGTFTFTGFSDVVSFIQLAQEVGLYVILRPTPYICAEWEFGGLPAWLLEKNCRIRSSDPVFLTYVRRYYEELLEKVVPLQVTHGGPILMMQIENEYGSYGEDKDYLKAIKQIMEDCGVNVPFFTSDGSWLATLRAGSMVEEGVLPTGNFGSKGKANFAELKKFHESYHKKWPLMCMEFWDGWFNRWGEPIVTRETDELVEALKEVLEIGSVNLYMFHGGTNFGFMNGCSARGTRDLPQITSYDYGAPLDEQGNPTEKYYAIQKMVHEMFPEIVQMEPLIKTSFALENVPLTNKVSLVSVIDEISQKVTSKYPQTMEELGQAYGYLFYRTTLQKEMDNQRLRIIDGRDRAQVFVNGEHIATQYQEQIGEDLFVSLIDEENQLDILVENMSRVNYGHRLLAETQRKGIRQGVMSDLHFILEWDHYCLSFDEPFTIDFSKEWQAGQPAFYQYRFTLEELADTFINLQAFGKGIVLVNGHHIGRFWHKGAQQSLYIPKGFLQKENEVIIFETEGKFAETLRFTKTPQYDLVETSLYER</sequence>
<feature type="active site" description="Proton donor" evidence="4">
    <location>
        <position position="156"/>
    </location>
</feature>
<dbReference type="InterPro" id="IPR019801">
    <property type="entry name" value="Glyco_hydro_35_CS"/>
</dbReference>
<dbReference type="EMBL" id="JAJJVO010000056">
    <property type="protein sequence ID" value="MCC9273367.1"/>
    <property type="molecule type" value="Genomic_DNA"/>
</dbReference>
<keyword evidence="3 5" id="KW-0326">Glycosidase</keyword>
<dbReference type="Pfam" id="PF21317">
    <property type="entry name" value="BetaGal_ABD_1"/>
    <property type="match status" value="1"/>
</dbReference>
<dbReference type="PANTHER" id="PTHR23421">
    <property type="entry name" value="BETA-GALACTOSIDASE RELATED"/>
    <property type="match status" value="1"/>
</dbReference>
<dbReference type="PIRSF" id="PIRSF006336">
    <property type="entry name" value="B-gal"/>
    <property type="match status" value="1"/>
</dbReference>
<reference evidence="10" key="2">
    <citation type="submission" date="2021-11" db="EMBL/GenBank/DDBJ databases">
        <authorList>
            <person name="Gilroy R."/>
        </authorList>
    </citation>
    <scope>NUCLEOTIDE SEQUENCE</scope>
    <source>
        <strain evidence="10">150</strain>
    </source>
</reference>
<dbReference type="Gene3D" id="3.20.20.80">
    <property type="entry name" value="Glycosidases"/>
    <property type="match status" value="1"/>
</dbReference>
<evidence type="ECO:0000259" key="8">
    <source>
        <dbReference type="Pfam" id="PF21317"/>
    </source>
</evidence>
<evidence type="ECO:0000256" key="2">
    <source>
        <dbReference type="ARBA" id="ARBA00022801"/>
    </source>
</evidence>
<dbReference type="InterPro" id="IPR008979">
    <property type="entry name" value="Galactose-bd-like_sf"/>
</dbReference>
<feature type="domain" description="Beta-galactosidase 1-like first all-beta" evidence="8">
    <location>
        <begin position="373"/>
        <end position="486"/>
    </location>
</feature>
<feature type="domain" description="Beta-galactosidase galactose-binding" evidence="9">
    <location>
        <begin position="505"/>
        <end position="561"/>
    </location>
</feature>
<dbReference type="InterPro" id="IPR031330">
    <property type="entry name" value="Gly_Hdrlase_35_cat"/>
</dbReference>
<dbReference type="InterPro" id="IPR048912">
    <property type="entry name" value="BetaGal1-like_ABD1"/>
</dbReference>
<dbReference type="InterPro" id="IPR026283">
    <property type="entry name" value="B-gal_1-like"/>
</dbReference>
<dbReference type="SUPFAM" id="SSF49785">
    <property type="entry name" value="Galactose-binding domain-like"/>
    <property type="match status" value="1"/>
</dbReference>
<dbReference type="GO" id="GO:0004565">
    <property type="term" value="F:beta-galactosidase activity"/>
    <property type="evidence" value="ECO:0007669"/>
    <property type="project" value="UniProtKB-EC"/>
</dbReference>